<accession>A0A2H0LZ20</accession>
<dbReference type="Gene3D" id="3.40.50.150">
    <property type="entry name" value="Vaccinia Virus protein VP39"/>
    <property type="match status" value="1"/>
</dbReference>
<name>A0A2H0LZ20_9BACT</name>
<comment type="caution">
    <text evidence="2">The sequence shown here is derived from an EMBL/GenBank/DDBJ whole genome shotgun (WGS) entry which is preliminary data.</text>
</comment>
<dbReference type="InterPro" id="IPR013216">
    <property type="entry name" value="Methyltransf_11"/>
</dbReference>
<reference evidence="2 3" key="1">
    <citation type="submission" date="2017-09" db="EMBL/GenBank/DDBJ databases">
        <title>Depth-based differentiation of microbial function through sediment-hosted aquifers and enrichment of novel symbionts in the deep terrestrial subsurface.</title>
        <authorList>
            <person name="Probst A.J."/>
            <person name="Ladd B."/>
            <person name="Jarett J.K."/>
            <person name="Geller-Mcgrath D.E."/>
            <person name="Sieber C.M."/>
            <person name="Emerson J.B."/>
            <person name="Anantharaman K."/>
            <person name="Thomas B.C."/>
            <person name="Malmstrom R."/>
            <person name="Stieglmeier M."/>
            <person name="Klingl A."/>
            <person name="Woyke T."/>
            <person name="Ryan C.M."/>
            <person name="Banfield J.F."/>
        </authorList>
    </citation>
    <scope>NUCLEOTIDE SEQUENCE [LARGE SCALE GENOMIC DNA]</scope>
    <source>
        <strain evidence="2">CG11_big_fil_rev_8_21_14_0_20_42_13</strain>
    </source>
</reference>
<organism evidence="2 3">
    <name type="scientific">Candidatus Ghiorseimicrobium undicola</name>
    <dbReference type="NCBI Taxonomy" id="1974746"/>
    <lineage>
        <taxon>Bacteria</taxon>
        <taxon>Pseudomonadati</taxon>
        <taxon>Candidatus Omnitrophota</taxon>
        <taxon>Candidatus Ghiorseimicrobium</taxon>
    </lineage>
</organism>
<evidence type="ECO:0000259" key="1">
    <source>
        <dbReference type="Pfam" id="PF08241"/>
    </source>
</evidence>
<evidence type="ECO:0000313" key="3">
    <source>
        <dbReference type="Proteomes" id="UP000229641"/>
    </source>
</evidence>
<sequence>MNNSHQQNKEEEKLFFSNFQSGDYDVFADSGYRRILSFFRKEITPDAGCKILDLGCGSGAFTRYLFGLGGRVFALDISCDLMQRSGDKDRIRFSAGDIENLPFGDNTFDVVIFSGVLHHFRALSGPAREAFRVLKKGGKCFAFDPNNKNPIMWILRNKKSPFYSSKGVTPNERLLTAGEVESAFCSAGFSKVQAFAVSGISYRYIHSRIARLFLPLYNFIDYIFSKTSFAYRHGSFLLTFTQK</sequence>
<dbReference type="Proteomes" id="UP000229641">
    <property type="component" value="Unassembled WGS sequence"/>
</dbReference>
<evidence type="ECO:0000313" key="2">
    <source>
        <dbReference type="EMBL" id="PIQ89626.1"/>
    </source>
</evidence>
<dbReference type="CDD" id="cd02440">
    <property type="entry name" value="AdoMet_MTases"/>
    <property type="match status" value="1"/>
</dbReference>
<dbReference type="PANTHER" id="PTHR43591:SF109">
    <property type="entry name" value="METHYLTRANSFERASE TYPE 11 DOMAIN-CONTAINING PROTEIN"/>
    <property type="match status" value="1"/>
</dbReference>
<dbReference type="Pfam" id="PF08241">
    <property type="entry name" value="Methyltransf_11"/>
    <property type="match status" value="1"/>
</dbReference>
<dbReference type="AlphaFoldDB" id="A0A2H0LZ20"/>
<dbReference type="PANTHER" id="PTHR43591">
    <property type="entry name" value="METHYLTRANSFERASE"/>
    <property type="match status" value="1"/>
</dbReference>
<dbReference type="InterPro" id="IPR029063">
    <property type="entry name" value="SAM-dependent_MTases_sf"/>
</dbReference>
<proteinExistence type="predicted"/>
<gene>
    <name evidence="2" type="ORF">COV72_02085</name>
</gene>
<dbReference type="SUPFAM" id="SSF53335">
    <property type="entry name" value="S-adenosyl-L-methionine-dependent methyltransferases"/>
    <property type="match status" value="1"/>
</dbReference>
<protein>
    <recommendedName>
        <fullName evidence="1">Methyltransferase type 11 domain-containing protein</fullName>
    </recommendedName>
</protein>
<feature type="domain" description="Methyltransferase type 11" evidence="1">
    <location>
        <begin position="52"/>
        <end position="141"/>
    </location>
</feature>
<dbReference type="EMBL" id="PCWA01000030">
    <property type="protein sequence ID" value="PIQ89626.1"/>
    <property type="molecule type" value="Genomic_DNA"/>
</dbReference>
<dbReference type="GO" id="GO:0008757">
    <property type="term" value="F:S-adenosylmethionine-dependent methyltransferase activity"/>
    <property type="evidence" value="ECO:0007669"/>
    <property type="project" value="InterPro"/>
</dbReference>